<accession>A0ACB0IEJ5</accession>
<sequence length="466" mass="52874">MIASLCVSSVCRGECVLMKIVSWNVRGLGGLEKRKEVRKLVEDLKPFVFCIQETKLQICDVFLGTNLWGNSSHGFSYRPSIGASGGLLTLWDTSEVEVWSTESHESVLWCHGRFSKTGEEFSVANVYAPCDDGAKQGLWDSLSVRLLSLAGKRVCVCGDFNAVKLVDERRSSRGGHRSLDHVPFARFIDDNTLIDLPLIGRKFTWFKGDGSSMSRLDRFLLSEEWCLAWPNCRQEARLRGLSDHCPLVLSTNEEDWGPRPSRMLKCWKDIPGYNQFVRDKWISFEVDGWGGYVLKEKLKMIKAGLKEWHKTHTQNLPGRIETLKGRLSVLDEKGEEEDLSEEELVEFHGVSSNIHSLSRLHASISWQQSRSLWLKEGDANSKFFHSVLAGRRRRNVMSVIKVNGVNIEGVIPIRQAVFSHFESHFKAPIVERPRVDDLQFKSPVEEVDSRVCLYGVGVCVSQRQSD</sequence>
<dbReference type="EMBL" id="CASHSV030000001">
    <property type="protein sequence ID" value="CAJ2630734.1"/>
    <property type="molecule type" value="Genomic_DNA"/>
</dbReference>
<name>A0ACB0IEJ5_TRIPR</name>
<reference evidence="1" key="1">
    <citation type="submission" date="2023-10" db="EMBL/GenBank/DDBJ databases">
        <authorList>
            <person name="Rodriguez Cubillos JULIANA M."/>
            <person name="De Vega J."/>
        </authorList>
    </citation>
    <scope>NUCLEOTIDE SEQUENCE</scope>
</reference>
<protein>
    <submittedName>
        <fullName evidence="1">Uncharacterized protein</fullName>
    </submittedName>
</protein>
<evidence type="ECO:0000313" key="2">
    <source>
        <dbReference type="Proteomes" id="UP001177021"/>
    </source>
</evidence>
<dbReference type="Proteomes" id="UP001177021">
    <property type="component" value="Unassembled WGS sequence"/>
</dbReference>
<gene>
    <name evidence="1" type="ORF">MILVUS5_LOCUS2459</name>
</gene>
<comment type="caution">
    <text evidence="1">The sequence shown here is derived from an EMBL/GenBank/DDBJ whole genome shotgun (WGS) entry which is preliminary data.</text>
</comment>
<evidence type="ECO:0000313" key="1">
    <source>
        <dbReference type="EMBL" id="CAJ2630734.1"/>
    </source>
</evidence>
<keyword evidence="2" id="KW-1185">Reference proteome</keyword>
<proteinExistence type="predicted"/>
<organism evidence="1 2">
    <name type="scientific">Trifolium pratense</name>
    <name type="common">Red clover</name>
    <dbReference type="NCBI Taxonomy" id="57577"/>
    <lineage>
        <taxon>Eukaryota</taxon>
        <taxon>Viridiplantae</taxon>
        <taxon>Streptophyta</taxon>
        <taxon>Embryophyta</taxon>
        <taxon>Tracheophyta</taxon>
        <taxon>Spermatophyta</taxon>
        <taxon>Magnoliopsida</taxon>
        <taxon>eudicotyledons</taxon>
        <taxon>Gunneridae</taxon>
        <taxon>Pentapetalae</taxon>
        <taxon>rosids</taxon>
        <taxon>fabids</taxon>
        <taxon>Fabales</taxon>
        <taxon>Fabaceae</taxon>
        <taxon>Papilionoideae</taxon>
        <taxon>50 kb inversion clade</taxon>
        <taxon>NPAAA clade</taxon>
        <taxon>Hologalegina</taxon>
        <taxon>IRL clade</taxon>
        <taxon>Trifolieae</taxon>
        <taxon>Trifolium</taxon>
    </lineage>
</organism>